<dbReference type="RefSeq" id="WP_057815655.1">
    <property type="nucleotide sequence ID" value="NZ_CP040736.1"/>
</dbReference>
<evidence type="ECO:0000313" key="1">
    <source>
        <dbReference type="EMBL" id="QCX24343.1"/>
    </source>
</evidence>
<dbReference type="STRING" id="1423818.FC88_GL001621"/>
<organism evidence="1 2">
    <name type="scientific">Companilactobacillus futsaii</name>
    <dbReference type="NCBI Taxonomy" id="938155"/>
    <lineage>
        <taxon>Bacteria</taxon>
        <taxon>Bacillati</taxon>
        <taxon>Bacillota</taxon>
        <taxon>Bacilli</taxon>
        <taxon>Lactobacillales</taxon>
        <taxon>Lactobacillaceae</taxon>
        <taxon>Companilactobacillus</taxon>
    </lineage>
</organism>
<dbReference type="EMBL" id="CP040736">
    <property type="protein sequence ID" value="QCX24343.1"/>
    <property type="molecule type" value="Genomic_DNA"/>
</dbReference>
<dbReference type="KEGG" id="lft:FG051_04185"/>
<reference evidence="1 2" key="1">
    <citation type="submission" date="2019-05" db="EMBL/GenBank/DDBJ databases">
        <title>Genome Sequence of Lactobacillus futsaii Y97, a Potential Probiotic Strain Isolated from the Futsai of Taiwan.</title>
        <authorList>
            <person name="Du X."/>
        </authorList>
    </citation>
    <scope>NUCLEOTIDE SEQUENCE [LARGE SCALE GENOMIC DNA]</scope>
    <source>
        <strain evidence="1 2">Y97</strain>
    </source>
</reference>
<accession>A0A5B7SY80</accession>
<evidence type="ECO:0000313" key="2">
    <source>
        <dbReference type="Proteomes" id="UP000310673"/>
    </source>
</evidence>
<gene>
    <name evidence="1" type="ORF">FG051_04185</name>
</gene>
<protein>
    <submittedName>
        <fullName evidence="1">Uncharacterized protein</fullName>
    </submittedName>
</protein>
<proteinExistence type="predicted"/>
<name>A0A5B7SY80_9LACO</name>
<dbReference type="Proteomes" id="UP000310673">
    <property type="component" value="Chromosome"/>
</dbReference>
<sequence>MIPNLTNEKLEERLNLIVQDAENLGKREEKSIFNLNGGQIYHWSMPTKLSGHDARIIGSRFKKMVKEGKVNHVLLLSSKPSNNPNIDGKWMLGSKDAEYKTY</sequence>
<dbReference type="AlphaFoldDB" id="A0A5B7SY80"/>